<name>A0A4U6UTA6_SETVI</name>
<evidence type="ECO:0000313" key="2">
    <source>
        <dbReference type="EMBL" id="TKW14297.1"/>
    </source>
</evidence>
<gene>
    <name evidence="2" type="ORF">SEVIR_5G159100v2</name>
</gene>
<dbReference type="Gramene" id="TKW14298">
    <property type="protein sequence ID" value="TKW14298"/>
    <property type="gene ID" value="SEVIR_5G159100v2"/>
</dbReference>
<reference evidence="2 3" key="1">
    <citation type="submission" date="2019-03" db="EMBL/GenBank/DDBJ databases">
        <title>WGS assembly of Setaria viridis.</title>
        <authorList>
            <person name="Huang P."/>
            <person name="Jenkins J."/>
            <person name="Grimwood J."/>
            <person name="Barry K."/>
            <person name="Healey A."/>
            <person name="Mamidi S."/>
            <person name="Sreedasyam A."/>
            <person name="Shu S."/>
            <person name="Feldman M."/>
            <person name="Wu J."/>
            <person name="Yu Y."/>
            <person name="Chen C."/>
            <person name="Johnson J."/>
            <person name="Rokhsar D."/>
            <person name="Baxter I."/>
            <person name="Schmutz J."/>
            <person name="Brutnell T."/>
            <person name="Kellogg E."/>
        </authorList>
    </citation>
    <scope>NUCLEOTIDE SEQUENCE [LARGE SCALE GENOMIC DNA]</scope>
    <source>
        <strain evidence="3">cv. A10</strain>
    </source>
</reference>
<evidence type="ECO:0000313" key="3">
    <source>
        <dbReference type="Proteomes" id="UP000298652"/>
    </source>
</evidence>
<keyword evidence="3" id="KW-1185">Reference proteome</keyword>
<sequence>MALPSSRASPFASGAIPHRLVSREVKRPATVQIAAPLLRASFPTALSSFSPSLFEGTNFHISTGSKMRGTSPKNSDGGH</sequence>
<dbReference type="Gramene" id="TKW14297">
    <property type="protein sequence ID" value="TKW14297"/>
    <property type="gene ID" value="SEVIR_5G159100v2"/>
</dbReference>
<dbReference type="EMBL" id="CM016556">
    <property type="protein sequence ID" value="TKW14298.1"/>
    <property type="molecule type" value="Genomic_DNA"/>
</dbReference>
<proteinExistence type="predicted"/>
<organism evidence="2 3">
    <name type="scientific">Setaria viridis</name>
    <name type="common">Green bristlegrass</name>
    <name type="synonym">Setaria italica subsp. viridis</name>
    <dbReference type="NCBI Taxonomy" id="4556"/>
    <lineage>
        <taxon>Eukaryota</taxon>
        <taxon>Viridiplantae</taxon>
        <taxon>Streptophyta</taxon>
        <taxon>Embryophyta</taxon>
        <taxon>Tracheophyta</taxon>
        <taxon>Spermatophyta</taxon>
        <taxon>Magnoliopsida</taxon>
        <taxon>Liliopsida</taxon>
        <taxon>Poales</taxon>
        <taxon>Poaceae</taxon>
        <taxon>PACMAD clade</taxon>
        <taxon>Panicoideae</taxon>
        <taxon>Panicodae</taxon>
        <taxon>Paniceae</taxon>
        <taxon>Cenchrinae</taxon>
        <taxon>Setaria</taxon>
    </lineage>
</organism>
<accession>A0A4U6UTA6</accession>
<dbReference type="Proteomes" id="UP000298652">
    <property type="component" value="Chromosome 5"/>
</dbReference>
<dbReference type="AlphaFoldDB" id="A0A4U6UTA6"/>
<dbReference type="EMBL" id="CM016556">
    <property type="protein sequence ID" value="TKW14297.1"/>
    <property type="molecule type" value="Genomic_DNA"/>
</dbReference>
<protein>
    <submittedName>
        <fullName evidence="2">Uncharacterized protein</fullName>
    </submittedName>
</protein>
<evidence type="ECO:0000256" key="1">
    <source>
        <dbReference type="SAM" id="MobiDB-lite"/>
    </source>
</evidence>
<feature type="region of interest" description="Disordered" evidence="1">
    <location>
        <begin position="60"/>
        <end position="79"/>
    </location>
</feature>